<dbReference type="AlphaFoldDB" id="A0A0C2VW98"/>
<feature type="binding site" evidence="6">
    <location>
        <position position="263"/>
    </location>
    <ligand>
        <name>substrate</name>
    </ligand>
</feature>
<dbReference type="EMBL" id="JXRR01000001">
    <property type="protein sequence ID" value="KIL53162.1"/>
    <property type="molecule type" value="Genomic_DNA"/>
</dbReference>
<dbReference type="HAMAP" id="MF_00313">
    <property type="entry name" value="Glutaminase"/>
    <property type="match status" value="1"/>
</dbReference>
<dbReference type="PATRIC" id="fig|220754.4.peg.501"/>
<comment type="subunit">
    <text evidence="2 6">Homotetramer.</text>
</comment>
<evidence type="ECO:0000313" key="8">
    <source>
        <dbReference type="Proteomes" id="UP000031972"/>
    </source>
</evidence>
<accession>A0A0C2VW98</accession>
<dbReference type="EC" id="3.5.1.2" evidence="3 6"/>
<sequence>MRMEEVYEQLQLWVEENRSHTMLGATAQYIPALAEQEPNQLGICIMDYDGDTYLAGETDVNFTLQSVSKIISFVALCHFKGMDFVLDKVDVEPTGEAFNSIIPFEIHRPGKPFNPLINAGAITVASMLPGDTPDEKFERFILFVEGMIGRRLELNEEVYQSEWKTAHRNRALAYYLKESNLLELDVEEALEIYIRLCSISIGLKDLSKIGLVIAHDGYDPVEKQQIFSSDVARIAKVLMVTCGMYNSSGKFAAHVGLPAKSGVSGGILASVPPKWHSEEKAFRKGCGIAVFGPAIDAHGNSAAGTMLLRQLSAEWDLSIF</sequence>
<dbReference type="GO" id="GO:0006543">
    <property type="term" value="P:L-glutamine catabolic process"/>
    <property type="evidence" value="ECO:0007669"/>
    <property type="project" value="TreeGrafter"/>
</dbReference>
<feature type="binding site" evidence="6">
    <location>
        <position position="193"/>
    </location>
    <ligand>
        <name>substrate</name>
    </ligand>
</feature>
<protein>
    <recommendedName>
        <fullName evidence="3 6">Glutaminase</fullName>
        <ecNumber evidence="3 6">3.5.1.2</ecNumber>
    </recommendedName>
</protein>
<dbReference type="InterPro" id="IPR012338">
    <property type="entry name" value="Beta-lactam/transpept-like"/>
</dbReference>
<comment type="similarity">
    <text evidence="1 6">Belongs to the glutaminase family.</text>
</comment>
<keyword evidence="4 6" id="KW-0378">Hydrolase</keyword>
<dbReference type="Pfam" id="PF04960">
    <property type="entry name" value="Glutaminase"/>
    <property type="match status" value="1"/>
</dbReference>
<comment type="catalytic activity">
    <reaction evidence="5 6">
        <text>L-glutamine + H2O = L-glutamate + NH4(+)</text>
        <dbReference type="Rhea" id="RHEA:15889"/>
        <dbReference type="ChEBI" id="CHEBI:15377"/>
        <dbReference type="ChEBI" id="CHEBI:28938"/>
        <dbReference type="ChEBI" id="CHEBI:29985"/>
        <dbReference type="ChEBI" id="CHEBI:58359"/>
        <dbReference type="EC" id="3.5.1.2"/>
    </reaction>
</comment>
<dbReference type="RefSeq" id="WP_156969440.1">
    <property type="nucleotide sequence ID" value="NZ_JXRR01000001.1"/>
</dbReference>
<dbReference type="PANTHER" id="PTHR12544:SF32">
    <property type="entry name" value="GLUTAMINASE 1"/>
    <property type="match status" value="1"/>
</dbReference>
<feature type="binding site" evidence="6">
    <location>
        <position position="169"/>
    </location>
    <ligand>
        <name>substrate</name>
    </ligand>
</feature>
<comment type="caution">
    <text evidence="7">The sequence shown here is derived from an EMBL/GenBank/DDBJ whole genome shotgun (WGS) entry which is preliminary data.</text>
</comment>
<dbReference type="GO" id="GO:0004359">
    <property type="term" value="F:glutaminase activity"/>
    <property type="evidence" value="ECO:0007669"/>
    <property type="project" value="UniProtKB-UniRule"/>
</dbReference>
<reference evidence="7 8" key="1">
    <citation type="submission" date="2015-01" db="EMBL/GenBank/DDBJ databases">
        <title>Jeotgalibacillus campisalis genome sequencing.</title>
        <authorList>
            <person name="Goh K.M."/>
            <person name="Chan K.-G."/>
            <person name="Yaakop A.S."/>
            <person name="Ee R."/>
            <person name="Gan H.M."/>
            <person name="Chan C.S."/>
        </authorList>
    </citation>
    <scope>NUCLEOTIDE SEQUENCE [LARGE SCALE GENOMIC DNA]</scope>
    <source>
        <strain evidence="7 8">SF-57</strain>
    </source>
</reference>
<dbReference type="NCBIfam" id="TIGR03814">
    <property type="entry name" value="Gln_ase"/>
    <property type="match status" value="1"/>
</dbReference>
<name>A0A0C2VW98_9BACL</name>
<dbReference type="Gene3D" id="3.40.710.10">
    <property type="entry name" value="DD-peptidase/beta-lactamase superfamily"/>
    <property type="match status" value="1"/>
</dbReference>
<evidence type="ECO:0000256" key="5">
    <source>
        <dbReference type="ARBA" id="ARBA00049534"/>
    </source>
</evidence>
<dbReference type="NCBIfam" id="NF009021">
    <property type="entry name" value="PRK12357.1"/>
    <property type="match status" value="1"/>
</dbReference>
<dbReference type="InterPro" id="IPR015868">
    <property type="entry name" value="Glutaminase"/>
</dbReference>
<organism evidence="7 8">
    <name type="scientific">Jeotgalibacillus campisalis</name>
    <dbReference type="NCBI Taxonomy" id="220754"/>
    <lineage>
        <taxon>Bacteria</taxon>
        <taxon>Bacillati</taxon>
        <taxon>Bacillota</taxon>
        <taxon>Bacilli</taxon>
        <taxon>Bacillales</taxon>
        <taxon>Caryophanaceae</taxon>
        <taxon>Jeotgalibacillus</taxon>
    </lineage>
</organism>
<dbReference type="OrthoDB" id="9788822at2"/>
<evidence type="ECO:0000256" key="2">
    <source>
        <dbReference type="ARBA" id="ARBA00011881"/>
    </source>
</evidence>
<dbReference type="GO" id="GO:0006537">
    <property type="term" value="P:glutamate biosynthetic process"/>
    <property type="evidence" value="ECO:0007669"/>
    <property type="project" value="TreeGrafter"/>
</dbReference>
<keyword evidence="6" id="KW-0007">Acetylation</keyword>
<feature type="binding site" evidence="6">
    <location>
        <position position="118"/>
    </location>
    <ligand>
        <name>substrate</name>
    </ligand>
</feature>
<evidence type="ECO:0000256" key="1">
    <source>
        <dbReference type="ARBA" id="ARBA00011076"/>
    </source>
</evidence>
<feature type="binding site" evidence="6">
    <location>
        <position position="162"/>
    </location>
    <ligand>
        <name>substrate</name>
    </ligand>
</feature>
<dbReference type="PANTHER" id="PTHR12544">
    <property type="entry name" value="GLUTAMINASE"/>
    <property type="match status" value="1"/>
</dbReference>
<feature type="binding site" evidence="6">
    <location>
        <position position="245"/>
    </location>
    <ligand>
        <name>substrate</name>
    </ligand>
</feature>
<evidence type="ECO:0000256" key="3">
    <source>
        <dbReference type="ARBA" id="ARBA00012918"/>
    </source>
</evidence>
<evidence type="ECO:0000256" key="4">
    <source>
        <dbReference type="ARBA" id="ARBA00022801"/>
    </source>
</evidence>
<dbReference type="Gene3D" id="1.10.1500.10">
    <property type="match status" value="1"/>
</dbReference>
<evidence type="ECO:0000313" key="7">
    <source>
        <dbReference type="EMBL" id="KIL53162.1"/>
    </source>
</evidence>
<dbReference type="FunFam" id="3.40.710.10:FF:000005">
    <property type="entry name" value="Glutaminase"/>
    <property type="match status" value="1"/>
</dbReference>
<feature type="binding site" evidence="6">
    <location>
        <position position="66"/>
    </location>
    <ligand>
        <name>substrate</name>
    </ligand>
</feature>
<evidence type="ECO:0000256" key="6">
    <source>
        <dbReference type="HAMAP-Rule" id="MF_00313"/>
    </source>
</evidence>
<dbReference type="SUPFAM" id="SSF56601">
    <property type="entry name" value="beta-lactamase/transpeptidase-like"/>
    <property type="match status" value="1"/>
</dbReference>
<dbReference type="Proteomes" id="UP000031972">
    <property type="component" value="Unassembled WGS sequence"/>
</dbReference>
<keyword evidence="8" id="KW-1185">Reference proteome</keyword>
<proteinExistence type="inferred from homology"/>
<gene>
    <name evidence="6" type="primary">glsA</name>
    <name evidence="7" type="ORF">KR50_04910</name>
</gene>